<protein>
    <recommendedName>
        <fullName evidence="4">Nucleoprotein</fullName>
    </recommendedName>
</protein>
<evidence type="ECO:0008006" key="4">
    <source>
        <dbReference type="Google" id="ProtNLM"/>
    </source>
</evidence>
<name>A0AA39KQA3_9HYME</name>
<dbReference type="Proteomes" id="UP001168990">
    <property type="component" value="Unassembled WGS sequence"/>
</dbReference>
<gene>
    <name evidence="2" type="ORF">PV328_010448</name>
</gene>
<feature type="region of interest" description="Disordered" evidence="1">
    <location>
        <begin position="1"/>
        <end position="63"/>
    </location>
</feature>
<keyword evidence="3" id="KW-1185">Reference proteome</keyword>
<reference evidence="2" key="2">
    <citation type="submission" date="2023-03" db="EMBL/GenBank/DDBJ databases">
        <authorList>
            <person name="Inwood S.N."/>
            <person name="Skelly J.G."/>
            <person name="Guhlin J."/>
            <person name="Harrop T.W.R."/>
            <person name="Goldson S.G."/>
            <person name="Dearden P.K."/>
        </authorList>
    </citation>
    <scope>NUCLEOTIDE SEQUENCE</scope>
    <source>
        <strain evidence="2">Irish</strain>
        <tissue evidence="2">Whole body</tissue>
    </source>
</reference>
<reference evidence="2" key="1">
    <citation type="journal article" date="2023" name="bioRxiv">
        <title>Scaffold-level genome assemblies of two parasitoid biocontrol wasps reveal the parthenogenesis mechanism and an associated novel virus.</title>
        <authorList>
            <person name="Inwood S."/>
            <person name="Skelly J."/>
            <person name="Guhlin J."/>
            <person name="Harrop T."/>
            <person name="Goldson S."/>
            <person name="Dearden P."/>
        </authorList>
    </citation>
    <scope>NUCLEOTIDE SEQUENCE</scope>
    <source>
        <strain evidence="2">Irish</strain>
        <tissue evidence="2">Whole body</tissue>
    </source>
</reference>
<sequence>MNSEIIDTIEHSPTGAMQENPREALQENPKVTMQKNAKETTQENPREAIHENQETATQKMPIPDPDFGGWNDELLAELDGKCRFSMAVTSRESFKNIIARFYQAYFNNIIDPKDNLAAVVLDAIGIAAYSRELLWTDDPEPSMSSYPENASVHTELNIARNLNPAAYVKGRCSSQMATHTADDTPLFEDYIVMLFNKIPASPTDISSEEFHLRSLTGFLAMTMLRAAVKTETQLINSFNKEGYAKNLHVLSEWPAHYKFVPPAKEFIKTCCKKLTKETQGVTIGFTKLAALFTRVISSSEIINPLGYISAAVLKHTEMSGLGLLQMVDNISRRFDTKIFRIMELIKFEECFAGWVNISVFFEVYLSEGKVERGWNWARIIDEKYIRGLTPKDHPWFGILLLSIISCCDGPGVWKAGWCRKFIAIHDDAKQLGIAIFRRLCMRDRGQAMCAGMAALDVHLDDLEEIPDIQALYHSLRAARR</sequence>
<organism evidence="2 3">
    <name type="scientific">Microctonus aethiopoides</name>
    <dbReference type="NCBI Taxonomy" id="144406"/>
    <lineage>
        <taxon>Eukaryota</taxon>
        <taxon>Metazoa</taxon>
        <taxon>Ecdysozoa</taxon>
        <taxon>Arthropoda</taxon>
        <taxon>Hexapoda</taxon>
        <taxon>Insecta</taxon>
        <taxon>Pterygota</taxon>
        <taxon>Neoptera</taxon>
        <taxon>Endopterygota</taxon>
        <taxon>Hymenoptera</taxon>
        <taxon>Apocrita</taxon>
        <taxon>Ichneumonoidea</taxon>
        <taxon>Braconidae</taxon>
        <taxon>Euphorinae</taxon>
        <taxon>Microctonus</taxon>
    </lineage>
</organism>
<evidence type="ECO:0000313" key="2">
    <source>
        <dbReference type="EMBL" id="KAK0169809.1"/>
    </source>
</evidence>
<dbReference type="AlphaFoldDB" id="A0AA39KQA3"/>
<evidence type="ECO:0000256" key="1">
    <source>
        <dbReference type="SAM" id="MobiDB-lite"/>
    </source>
</evidence>
<evidence type="ECO:0000313" key="3">
    <source>
        <dbReference type="Proteomes" id="UP001168990"/>
    </source>
</evidence>
<proteinExistence type="predicted"/>
<accession>A0AA39KQA3</accession>
<dbReference type="EMBL" id="JAQQBS010000004">
    <property type="protein sequence ID" value="KAK0169809.1"/>
    <property type="molecule type" value="Genomic_DNA"/>
</dbReference>
<feature type="compositionally biased region" description="Basic and acidic residues" evidence="1">
    <location>
        <begin position="36"/>
        <end position="53"/>
    </location>
</feature>
<comment type="caution">
    <text evidence="2">The sequence shown here is derived from an EMBL/GenBank/DDBJ whole genome shotgun (WGS) entry which is preliminary data.</text>
</comment>